<sequence>MVPKGTEALIEQDLGTIDTITQPFVVLLQQHKKENVSEVKEDESAIPKETKAQEDSVASVENTDPPQQHKKENVSEVKEDESAIPKETKQAQEDSVASVENTDPPQVSQEASKAIISPSQFSFRLPPDSLTYPMCSSAKTEDTEMVSQKASKAIISASQFSFRLPPDSLTCPPCSPAKTEDIELIKPGTESKTEDSHQVACCTQAATSELPATLENLELKKEDKEIDLDKLKGTQATKAQPRQVASLPSAKSRMEGQAPSNTAGSFHPVVKEDPMPVPETKQDMNIITLTDLSSVTELSTPSCAVEPPARLETTEALLSLGREEDELLESSQSTDHFDRTDSPPAVEIPFPSDTTDECRSEGKEELELTQMGGSHEDTDCSQACDALAGGTSALPVIPSDVHSVPVLVSGKETAQPYFWESESSLHAPEFNWSDGGKGWAPEDYQEPSWALDKAKKCGDVSEPERNLVLSHSSFHSRYSSDRSPDTGSVLECRSSSSRSRHNSDSKHSSTQRTIKCLRSPLRQGSHSRSPLRRRWHSRSPLRQDRSHSRSPLRRWHSRSPLRQDRSHSRDSSRSSGGREITRTDYCSKCHCKCCQKRFRERVLPHSYSTPKMHRYHPSKETNKSYRTSHSYSPENSTMTRKKKSARQEETKKGRSASVKRKGRSTSVKQVKSSKVKLNGRKVLAPINHATALAVETSIPAETTEHVQSANTEVYESVQLSPSSEDTGFAHQSCARKETGTSAPSRVVEDPRSVAVLTKTNQIEQDYLQVMLNFAVVATMLLQKEPCMEQALEVALRANMRSVGDYYESMLKNFIDNYDLSETH</sequence>
<dbReference type="RefSeq" id="XP_015263088.1">
    <property type="nucleotide sequence ID" value="XM_015407602.1"/>
</dbReference>
<feature type="compositionally biased region" description="Basic and acidic residues" evidence="1">
    <location>
        <begin position="33"/>
        <end position="54"/>
    </location>
</feature>
<feature type="compositionally biased region" description="Polar residues" evidence="1">
    <location>
        <begin position="624"/>
        <end position="638"/>
    </location>
</feature>
<feature type="region of interest" description="Disordered" evidence="1">
    <location>
        <begin position="472"/>
        <end position="580"/>
    </location>
</feature>
<proteinExistence type="predicted"/>
<gene>
    <name evidence="4" type="primary">LOC107107321</name>
</gene>
<dbReference type="PANTHER" id="PTHR15836">
    <property type="entry name" value="PERIPHILIN 1"/>
    <property type="match status" value="1"/>
</dbReference>
<feature type="compositionally biased region" description="Basic residues" evidence="1">
    <location>
        <begin position="653"/>
        <end position="663"/>
    </location>
</feature>
<organism evidence="3 4">
    <name type="scientific">Gekko japonicus</name>
    <name type="common">Schlegel's Japanese gecko</name>
    <dbReference type="NCBI Taxonomy" id="146911"/>
    <lineage>
        <taxon>Eukaryota</taxon>
        <taxon>Metazoa</taxon>
        <taxon>Chordata</taxon>
        <taxon>Craniata</taxon>
        <taxon>Vertebrata</taxon>
        <taxon>Euteleostomi</taxon>
        <taxon>Lepidosauria</taxon>
        <taxon>Squamata</taxon>
        <taxon>Bifurcata</taxon>
        <taxon>Gekkota</taxon>
        <taxon>Gekkonidae</taxon>
        <taxon>Gekkoninae</taxon>
        <taxon>Gekko</taxon>
    </lineage>
</organism>
<dbReference type="InterPro" id="IPR057603">
    <property type="entry name" value="Periphilin-1_C"/>
</dbReference>
<dbReference type="GeneID" id="107107321"/>
<feature type="compositionally biased region" description="Basic and acidic residues" evidence="1">
    <location>
        <begin position="67"/>
        <end position="92"/>
    </location>
</feature>
<feature type="region of interest" description="Disordered" evidence="1">
    <location>
        <begin position="231"/>
        <end position="270"/>
    </location>
</feature>
<evidence type="ECO:0000256" key="1">
    <source>
        <dbReference type="SAM" id="MobiDB-lite"/>
    </source>
</evidence>
<dbReference type="Proteomes" id="UP000694871">
    <property type="component" value="Unplaced"/>
</dbReference>
<feature type="compositionally biased region" description="Basic and acidic residues" evidence="1">
    <location>
        <begin position="561"/>
        <end position="572"/>
    </location>
</feature>
<evidence type="ECO:0000313" key="3">
    <source>
        <dbReference type="Proteomes" id="UP000694871"/>
    </source>
</evidence>
<feature type="domain" description="Periphilin-1 C-terminal" evidence="2">
    <location>
        <begin position="743"/>
        <end position="818"/>
    </location>
</feature>
<evidence type="ECO:0000313" key="4">
    <source>
        <dbReference type="RefSeq" id="XP_015263088.1"/>
    </source>
</evidence>
<reference evidence="4" key="1">
    <citation type="submission" date="2025-08" db="UniProtKB">
        <authorList>
            <consortium name="RefSeq"/>
        </authorList>
    </citation>
    <scope>IDENTIFICATION</scope>
</reference>
<dbReference type="PANTHER" id="PTHR15836:SF4">
    <property type="entry name" value="PERIPHILIN-1"/>
    <property type="match status" value="1"/>
</dbReference>
<evidence type="ECO:0000259" key="2">
    <source>
        <dbReference type="Pfam" id="PF25234"/>
    </source>
</evidence>
<name>A0ABM1JNQ1_GEKJA</name>
<feature type="region of interest" description="Disordered" evidence="1">
    <location>
        <begin position="325"/>
        <end position="362"/>
    </location>
</feature>
<accession>A0ABM1JNQ1</accession>
<feature type="compositionally biased region" description="Basic residues" evidence="1">
    <location>
        <begin position="529"/>
        <end position="539"/>
    </location>
</feature>
<keyword evidence="3" id="KW-1185">Reference proteome</keyword>
<feature type="region of interest" description="Disordered" evidence="1">
    <location>
        <begin position="33"/>
        <end position="112"/>
    </location>
</feature>
<dbReference type="InterPro" id="IPR028851">
    <property type="entry name" value="Pphln1"/>
</dbReference>
<feature type="compositionally biased region" description="Basic residues" evidence="1">
    <location>
        <begin position="548"/>
        <end position="559"/>
    </location>
</feature>
<feature type="region of interest" description="Disordered" evidence="1">
    <location>
        <begin position="608"/>
        <end position="673"/>
    </location>
</feature>
<dbReference type="Pfam" id="PF25234">
    <property type="entry name" value="Periphilin_C"/>
    <property type="match status" value="1"/>
</dbReference>
<feature type="compositionally biased region" description="Polar residues" evidence="1">
    <location>
        <begin position="93"/>
        <end position="112"/>
    </location>
</feature>
<protein>
    <submittedName>
        <fullName evidence="4">Serine/arginine repetitive matrix protein 2-like</fullName>
    </submittedName>
</protein>